<accession>A0A6N7KQ69</accession>
<dbReference type="PANTHER" id="PTHR43464:SF19">
    <property type="entry name" value="UBIQUINONE BIOSYNTHESIS O-METHYLTRANSFERASE, MITOCHONDRIAL"/>
    <property type="match status" value="1"/>
</dbReference>
<sequence>MNRTIRTVDDVLALLDRLLPPAADRWTSGASAWWDGFYADRTAERPFFVPKPDENLVSYLDRGLIAPGRALDLGCGPGRNALHLASLGFDVDAVDISPAAIAWAEERAREAGAAGTPRFHCADIFAVDLPHPRYDLVYDSGCLHHLPPHRRVSYLALLDRVLAPGGHLVVNAFAAGAMGSERTDEDLYRLGGLEGGLAYSPDELRTLFSDFTAVEIRPMAAQEPDSALFGVPFLLTALFRRP</sequence>
<evidence type="ECO:0000259" key="4">
    <source>
        <dbReference type="Pfam" id="PF13649"/>
    </source>
</evidence>
<keyword evidence="6" id="KW-1185">Reference proteome</keyword>
<dbReference type="PANTHER" id="PTHR43464">
    <property type="entry name" value="METHYLTRANSFERASE"/>
    <property type="match status" value="1"/>
</dbReference>
<evidence type="ECO:0000313" key="5">
    <source>
        <dbReference type="EMBL" id="MQS11743.1"/>
    </source>
</evidence>
<dbReference type="SUPFAM" id="SSF53335">
    <property type="entry name" value="S-adenosyl-L-methionine-dependent methyltransferases"/>
    <property type="match status" value="1"/>
</dbReference>
<organism evidence="5 6">
    <name type="scientific">Streptomyces kaniharaensis</name>
    <dbReference type="NCBI Taxonomy" id="212423"/>
    <lineage>
        <taxon>Bacteria</taxon>
        <taxon>Bacillati</taxon>
        <taxon>Actinomycetota</taxon>
        <taxon>Actinomycetes</taxon>
        <taxon>Kitasatosporales</taxon>
        <taxon>Streptomycetaceae</taxon>
        <taxon>Streptomyces</taxon>
    </lineage>
</organism>
<dbReference type="EMBL" id="WBOF01000001">
    <property type="protein sequence ID" value="MQS11743.1"/>
    <property type="molecule type" value="Genomic_DNA"/>
</dbReference>
<dbReference type="AlphaFoldDB" id="A0A6N7KQ69"/>
<feature type="domain" description="Methyltransferase" evidence="4">
    <location>
        <begin position="71"/>
        <end position="166"/>
    </location>
</feature>
<dbReference type="GO" id="GO:0008168">
    <property type="term" value="F:methyltransferase activity"/>
    <property type="evidence" value="ECO:0007669"/>
    <property type="project" value="UniProtKB-KW"/>
</dbReference>
<protein>
    <submittedName>
        <fullName evidence="5">Class I SAM-dependent methyltransferase</fullName>
    </submittedName>
</protein>
<reference evidence="5 6" key="1">
    <citation type="submission" date="2019-09" db="EMBL/GenBank/DDBJ databases">
        <title>Genome Sequences of Streptomyces kaniharaensis ATCC 21070.</title>
        <authorList>
            <person name="Zhu W."/>
            <person name="De Crecy-Lagard V."/>
            <person name="Richards N.G."/>
        </authorList>
    </citation>
    <scope>NUCLEOTIDE SEQUENCE [LARGE SCALE GENOMIC DNA]</scope>
    <source>
        <strain evidence="5 6">SF-557</strain>
    </source>
</reference>
<proteinExistence type="predicted"/>
<dbReference type="Pfam" id="PF13649">
    <property type="entry name" value="Methyltransf_25"/>
    <property type="match status" value="1"/>
</dbReference>
<keyword evidence="3" id="KW-0949">S-adenosyl-L-methionine</keyword>
<dbReference type="RefSeq" id="WP_153460302.1">
    <property type="nucleotide sequence ID" value="NZ_WBOF01000001.1"/>
</dbReference>
<dbReference type="Gene3D" id="3.40.50.150">
    <property type="entry name" value="Vaccinia Virus protein VP39"/>
    <property type="match status" value="1"/>
</dbReference>
<dbReference type="OrthoDB" id="9786503at2"/>
<comment type="caution">
    <text evidence="5">The sequence shown here is derived from an EMBL/GenBank/DDBJ whole genome shotgun (WGS) entry which is preliminary data.</text>
</comment>
<keyword evidence="2 5" id="KW-0808">Transferase</keyword>
<keyword evidence="1 5" id="KW-0489">Methyltransferase</keyword>
<evidence type="ECO:0000256" key="2">
    <source>
        <dbReference type="ARBA" id="ARBA00022679"/>
    </source>
</evidence>
<evidence type="ECO:0000256" key="1">
    <source>
        <dbReference type="ARBA" id="ARBA00022603"/>
    </source>
</evidence>
<dbReference type="InterPro" id="IPR029063">
    <property type="entry name" value="SAM-dependent_MTases_sf"/>
</dbReference>
<evidence type="ECO:0000256" key="3">
    <source>
        <dbReference type="ARBA" id="ARBA00022691"/>
    </source>
</evidence>
<dbReference type="CDD" id="cd02440">
    <property type="entry name" value="AdoMet_MTases"/>
    <property type="match status" value="1"/>
</dbReference>
<dbReference type="Proteomes" id="UP000450000">
    <property type="component" value="Unassembled WGS sequence"/>
</dbReference>
<dbReference type="GO" id="GO:0032259">
    <property type="term" value="P:methylation"/>
    <property type="evidence" value="ECO:0007669"/>
    <property type="project" value="UniProtKB-KW"/>
</dbReference>
<name>A0A6N7KQ69_9ACTN</name>
<evidence type="ECO:0000313" key="6">
    <source>
        <dbReference type="Proteomes" id="UP000450000"/>
    </source>
</evidence>
<gene>
    <name evidence="5" type="ORF">F7Q99_05425</name>
</gene>
<dbReference type="InterPro" id="IPR041698">
    <property type="entry name" value="Methyltransf_25"/>
</dbReference>